<feature type="domain" description="Suppressor of fused-like" evidence="1">
    <location>
        <begin position="43"/>
        <end position="175"/>
    </location>
</feature>
<keyword evidence="3" id="KW-1185">Reference proteome</keyword>
<sequence length="192" mass="21879">MMNQSTNKSAAERYLDHLDQIFQVEPEFYNEVSQIPGLPAVTAIVYKDIPKKGYTTAFTYGLSLATHPEWKLGRPELCVCVASDESAWAHVGAYIANKLRGDCPFLYGETINFGTRVSPDSEMDAFLVFAPSILEKEAYTNIYVGEDYRINIAGLYPIYQEEISVYEKIGLKEFWHHPDFDNYSVNRNKIVL</sequence>
<accession>A0ABS7GJ68</accession>
<comment type="caution">
    <text evidence="2">The sequence shown here is derived from an EMBL/GenBank/DDBJ whole genome shotgun (WGS) entry which is preliminary data.</text>
</comment>
<proteinExistence type="predicted"/>
<evidence type="ECO:0000313" key="3">
    <source>
        <dbReference type="Proteomes" id="UP000812961"/>
    </source>
</evidence>
<dbReference type="InterPro" id="IPR020941">
    <property type="entry name" value="SUFU-like_domain"/>
</dbReference>
<evidence type="ECO:0000259" key="1">
    <source>
        <dbReference type="Pfam" id="PF05076"/>
    </source>
</evidence>
<dbReference type="EMBL" id="JAICCF010000005">
    <property type="protein sequence ID" value="MBW8687762.1"/>
    <property type="molecule type" value="Genomic_DNA"/>
</dbReference>
<evidence type="ECO:0000313" key="2">
    <source>
        <dbReference type="EMBL" id="MBW8687762.1"/>
    </source>
</evidence>
<name>A0ABS7GJ68_9BACT</name>
<dbReference type="Pfam" id="PF05076">
    <property type="entry name" value="SUFU"/>
    <property type="match status" value="1"/>
</dbReference>
<organism evidence="2 3">
    <name type="scientific">Chitinophaga rhizophila</name>
    <dbReference type="NCBI Taxonomy" id="2866212"/>
    <lineage>
        <taxon>Bacteria</taxon>
        <taxon>Pseudomonadati</taxon>
        <taxon>Bacteroidota</taxon>
        <taxon>Chitinophagia</taxon>
        <taxon>Chitinophagales</taxon>
        <taxon>Chitinophagaceae</taxon>
        <taxon>Chitinophaga</taxon>
    </lineage>
</organism>
<protein>
    <submittedName>
        <fullName evidence="2">Suppressor of fused domain protein</fullName>
    </submittedName>
</protein>
<reference evidence="2 3" key="1">
    <citation type="submission" date="2021-08" db="EMBL/GenBank/DDBJ databases">
        <title>The genome sequence of Chitinophaga sp. B61.</title>
        <authorList>
            <person name="Zhang X."/>
        </authorList>
    </citation>
    <scope>NUCLEOTIDE SEQUENCE [LARGE SCALE GENOMIC DNA]</scope>
    <source>
        <strain evidence="2 3">B61</strain>
    </source>
</reference>
<gene>
    <name evidence="2" type="ORF">K1Y79_25715</name>
</gene>
<dbReference type="Proteomes" id="UP000812961">
    <property type="component" value="Unassembled WGS sequence"/>
</dbReference>